<dbReference type="STRING" id="930992.A0A0D0A2W5"/>
<keyword evidence="4" id="KW-1185">Reference proteome</keyword>
<protein>
    <submittedName>
        <fullName evidence="3">Uncharacterized protein</fullName>
    </submittedName>
</protein>
<dbReference type="CDD" id="cd00303">
    <property type="entry name" value="retropepsin_like"/>
    <property type="match status" value="1"/>
</dbReference>
<accession>A0A0D0A2W5</accession>
<organism evidence="3 4">
    <name type="scientific">Suillus luteus UH-Slu-Lm8-n1</name>
    <dbReference type="NCBI Taxonomy" id="930992"/>
    <lineage>
        <taxon>Eukaryota</taxon>
        <taxon>Fungi</taxon>
        <taxon>Dikarya</taxon>
        <taxon>Basidiomycota</taxon>
        <taxon>Agaricomycotina</taxon>
        <taxon>Agaricomycetes</taxon>
        <taxon>Agaricomycetidae</taxon>
        <taxon>Boletales</taxon>
        <taxon>Suillineae</taxon>
        <taxon>Suillaceae</taxon>
        <taxon>Suillus</taxon>
    </lineage>
</organism>
<dbReference type="Gene3D" id="2.40.70.10">
    <property type="entry name" value="Acid Proteases"/>
    <property type="match status" value="1"/>
</dbReference>
<dbReference type="InParanoid" id="A0A0D0A2W5"/>
<feature type="region of interest" description="Disordered" evidence="2">
    <location>
        <begin position="192"/>
        <end position="220"/>
    </location>
</feature>
<feature type="coiled-coil region" evidence="1">
    <location>
        <begin position="474"/>
        <end position="501"/>
    </location>
</feature>
<dbReference type="EMBL" id="KN836221">
    <property type="protein sequence ID" value="KIK32494.1"/>
    <property type="molecule type" value="Genomic_DNA"/>
</dbReference>
<evidence type="ECO:0000256" key="1">
    <source>
        <dbReference type="SAM" id="Coils"/>
    </source>
</evidence>
<dbReference type="HOGENOM" id="CLU_018255_1_0_1"/>
<reference evidence="4" key="2">
    <citation type="submission" date="2015-01" db="EMBL/GenBank/DDBJ databases">
        <title>Evolutionary Origins and Diversification of the Mycorrhizal Mutualists.</title>
        <authorList>
            <consortium name="DOE Joint Genome Institute"/>
            <consortium name="Mycorrhizal Genomics Consortium"/>
            <person name="Kohler A."/>
            <person name="Kuo A."/>
            <person name="Nagy L.G."/>
            <person name="Floudas D."/>
            <person name="Copeland A."/>
            <person name="Barry K.W."/>
            <person name="Cichocki N."/>
            <person name="Veneault-Fourrey C."/>
            <person name="LaButti K."/>
            <person name="Lindquist E.A."/>
            <person name="Lipzen A."/>
            <person name="Lundell T."/>
            <person name="Morin E."/>
            <person name="Murat C."/>
            <person name="Riley R."/>
            <person name="Ohm R."/>
            <person name="Sun H."/>
            <person name="Tunlid A."/>
            <person name="Henrissat B."/>
            <person name="Grigoriev I.V."/>
            <person name="Hibbett D.S."/>
            <person name="Martin F."/>
        </authorList>
    </citation>
    <scope>NUCLEOTIDE SEQUENCE [LARGE SCALE GENOMIC DNA]</scope>
    <source>
        <strain evidence="4">UH-Slu-Lm8-n1</strain>
    </source>
</reference>
<proteinExistence type="predicted"/>
<evidence type="ECO:0000313" key="3">
    <source>
        <dbReference type="EMBL" id="KIK32494.1"/>
    </source>
</evidence>
<keyword evidence="1" id="KW-0175">Coiled coil</keyword>
<dbReference type="AlphaFoldDB" id="A0A0D0A2W5"/>
<dbReference type="InterPro" id="IPR021109">
    <property type="entry name" value="Peptidase_aspartic_dom_sf"/>
</dbReference>
<sequence length="546" mass="62254">MKTASVDQSAPNKPPKLLAGDLTPEAARDWEDACSTYFLHKEIEDKNQVKMIASGMQDRRLHTWYLTQKATLNAGTFEDYMAALKKDWLEAHWETKLRKKVMGSHQNARPFYEWALEVQDQNTLLFGNDAHLDNVQLRNQLEANLCDELHTTVLRAKLAKTLTLKEWIEEVRQLDDKRLEDLATHKKFAEDCHNKSKHTTPSNYTSSSKPSTSRPPTNTSTHRLEALTAAERTLLADNGGCFKCRKFYVPHRSKDCTDGAPDASTYKPLTEADAIAAKAKNDKPKKPVAAVAPVAAVMASSFLEADSDSEDDTCVAPFETAHLTWPCLLTGPSCDSFERIDALIDHGSHLVLINEDVVNKLGLRRRKLRVEIQANSAFLNSSSSTLSFSEYVHLSPSSLDNGWHSRTIRAIIAPKLVVPLLLGGPFLSHNCLIIDHELRTCINKESDYDLLNPPKRVHHVHTPIPSKRDLYRLRKDVMHELQHNKEQLDRLDAEMRRKYEDRFPSDIPHIDNLPTDIVHRIRLKDPNKIIQCRRYNTPRKYREAWE</sequence>
<feature type="compositionally biased region" description="Polar residues" evidence="2">
    <location>
        <begin position="1"/>
        <end position="11"/>
    </location>
</feature>
<feature type="region of interest" description="Disordered" evidence="2">
    <location>
        <begin position="1"/>
        <end position="22"/>
    </location>
</feature>
<name>A0A0D0A2W5_9AGAM</name>
<gene>
    <name evidence="3" type="ORF">CY34DRAFT_101398</name>
</gene>
<dbReference type="Proteomes" id="UP000054485">
    <property type="component" value="Unassembled WGS sequence"/>
</dbReference>
<evidence type="ECO:0000256" key="2">
    <source>
        <dbReference type="SAM" id="MobiDB-lite"/>
    </source>
</evidence>
<reference evidence="3 4" key="1">
    <citation type="submission" date="2014-04" db="EMBL/GenBank/DDBJ databases">
        <authorList>
            <consortium name="DOE Joint Genome Institute"/>
            <person name="Kuo A."/>
            <person name="Ruytinx J."/>
            <person name="Rineau F."/>
            <person name="Colpaert J."/>
            <person name="Kohler A."/>
            <person name="Nagy L.G."/>
            <person name="Floudas D."/>
            <person name="Copeland A."/>
            <person name="Barry K.W."/>
            <person name="Cichocki N."/>
            <person name="Veneault-Fourrey C."/>
            <person name="LaButti K."/>
            <person name="Lindquist E.A."/>
            <person name="Lipzen A."/>
            <person name="Lundell T."/>
            <person name="Morin E."/>
            <person name="Murat C."/>
            <person name="Sun H."/>
            <person name="Tunlid A."/>
            <person name="Henrissat B."/>
            <person name="Grigoriev I.V."/>
            <person name="Hibbett D.S."/>
            <person name="Martin F."/>
            <person name="Nordberg H.P."/>
            <person name="Cantor M.N."/>
            <person name="Hua S.X."/>
        </authorList>
    </citation>
    <scope>NUCLEOTIDE SEQUENCE [LARGE SCALE GENOMIC DNA]</scope>
    <source>
        <strain evidence="3 4">UH-Slu-Lm8-n1</strain>
    </source>
</reference>
<dbReference type="OrthoDB" id="2369050at2759"/>
<evidence type="ECO:0000313" key="4">
    <source>
        <dbReference type="Proteomes" id="UP000054485"/>
    </source>
</evidence>
<feature type="compositionally biased region" description="Low complexity" evidence="2">
    <location>
        <begin position="199"/>
        <end position="220"/>
    </location>
</feature>
<feature type="non-terminal residue" evidence="3">
    <location>
        <position position="546"/>
    </location>
</feature>